<organism evidence="2 3">
    <name type="scientific">Botryotinia convoluta</name>
    <dbReference type="NCBI Taxonomy" id="54673"/>
    <lineage>
        <taxon>Eukaryota</taxon>
        <taxon>Fungi</taxon>
        <taxon>Dikarya</taxon>
        <taxon>Ascomycota</taxon>
        <taxon>Pezizomycotina</taxon>
        <taxon>Leotiomycetes</taxon>
        <taxon>Helotiales</taxon>
        <taxon>Sclerotiniaceae</taxon>
        <taxon>Botryotinia</taxon>
    </lineage>
</organism>
<proteinExistence type="predicted"/>
<gene>
    <name evidence="2" type="ORF">BCON_0438g00070</name>
</gene>
<evidence type="ECO:0000256" key="1">
    <source>
        <dbReference type="SAM" id="MobiDB-lite"/>
    </source>
</evidence>
<dbReference type="Proteomes" id="UP000297527">
    <property type="component" value="Unassembled WGS sequence"/>
</dbReference>
<dbReference type="AlphaFoldDB" id="A0A4Z1HC00"/>
<comment type="caution">
    <text evidence="2">The sequence shown here is derived from an EMBL/GenBank/DDBJ whole genome shotgun (WGS) entry which is preliminary data.</text>
</comment>
<accession>A0A4Z1HC00</accession>
<keyword evidence="3" id="KW-1185">Reference proteome</keyword>
<dbReference type="EMBL" id="PQXN01000436">
    <property type="protein sequence ID" value="TGO44962.1"/>
    <property type="molecule type" value="Genomic_DNA"/>
</dbReference>
<evidence type="ECO:0000313" key="3">
    <source>
        <dbReference type="Proteomes" id="UP000297527"/>
    </source>
</evidence>
<reference evidence="2 3" key="1">
    <citation type="submission" date="2017-12" db="EMBL/GenBank/DDBJ databases">
        <title>Comparative genomics of Botrytis spp.</title>
        <authorList>
            <person name="Valero-Jimenez C.A."/>
            <person name="Tapia P."/>
            <person name="Veloso J."/>
            <person name="Silva-Moreno E."/>
            <person name="Staats M."/>
            <person name="Valdes J.H."/>
            <person name="Van Kan J.A.L."/>
        </authorList>
    </citation>
    <scope>NUCLEOTIDE SEQUENCE [LARGE SCALE GENOMIC DNA]</scope>
    <source>
        <strain evidence="2 3">MUCL11595</strain>
    </source>
</reference>
<sequence>MIAVGLSTFGEGLNYGQSLRTNSNNAISSVDYSPSDYHQFSIPEQTFTNQIISDPRFEAVEVMWDLPVDHPLQFPTRRLSTTTPRIGIQQTSIAQDTPSVRSTETISDSIPGSSTNSNHFVHMQPIPLLPMRDHEQVFVGSDRGHVEGAPGLDSKQKTDVATEYSESHIVNSNYYSEDLISGQY</sequence>
<evidence type="ECO:0000313" key="2">
    <source>
        <dbReference type="EMBL" id="TGO44962.1"/>
    </source>
</evidence>
<name>A0A4Z1HC00_9HELO</name>
<feature type="region of interest" description="Disordered" evidence="1">
    <location>
        <begin position="96"/>
        <end position="119"/>
    </location>
</feature>
<protein>
    <submittedName>
        <fullName evidence="2">Uncharacterized protein</fullName>
    </submittedName>
</protein>